<dbReference type="FunFam" id="3.30.70.360:FF:000004">
    <property type="entry name" value="Peptidase M20 domain-containing protein 2"/>
    <property type="match status" value="1"/>
</dbReference>
<dbReference type="EMBL" id="JAPMSZ010000005">
    <property type="protein sequence ID" value="KAJ5101273.1"/>
    <property type="molecule type" value="Genomic_DNA"/>
</dbReference>
<keyword evidence="5" id="KW-1185">Reference proteome</keyword>
<dbReference type="RefSeq" id="XP_056512104.1">
    <property type="nucleotide sequence ID" value="XM_056654077.1"/>
</dbReference>
<accession>A0A9W9FJA5</accession>
<dbReference type="GO" id="GO:0016805">
    <property type="term" value="F:dipeptidase activity"/>
    <property type="evidence" value="ECO:0007669"/>
    <property type="project" value="TreeGrafter"/>
</dbReference>
<feature type="domain" description="Peptidase M20 dimerisation" evidence="3">
    <location>
        <begin position="214"/>
        <end position="303"/>
    </location>
</feature>
<dbReference type="Pfam" id="PF01546">
    <property type="entry name" value="Peptidase_M20"/>
    <property type="match status" value="1"/>
</dbReference>
<dbReference type="Gene3D" id="3.30.70.360">
    <property type="match status" value="1"/>
</dbReference>
<protein>
    <recommendedName>
        <fullName evidence="3">Peptidase M20 dimerisation domain-containing protein</fullName>
    </recommendedName>
</protein>
<dbReference type="SUPFAM" id="SSF53187">
    <property type="entry name" value="Zn-dependent exopeptidases"/>
    <property type="match status" value="1"/>
</dbReference>
<feature type="coiled-coil region" evidence="2">
    <location>
        <begin position="3"/>
        <end position="30"/>
    </location>
</feature>
<dbReference type="InterPro" id="IPR017439">
    <property type="entry name" value="Amidohydrolase"/>
</dbReference>
<dbReference type="InterPro" id="IPR036264">
    <property type="entry name" value="Bact_exopeptidase_dim_dom"/>
</dbReference>
<reference evidence="4" key="1">
    <citation type="submission" date="2022-11" db="EMBL/GenBank/DDBJ databases">
        <authorList>
            <person name="Petersen C."/>
        </authorList>
    </citation>
    <scope>NUCLEOTIDE SEQUENCE</scope>
    <source>
        <strain evidence="4">IBT 34128</strain>
    </source>
</reference>
<keyword evidence="2" id="KW-0175">Coiled coil</keyword>
<dbReference type="CDD" id="cd03887">
    <property type="entry name" value="M20_Acy1L2"/>
    <property type="match status" value="1"/>
</dbReference>
<comment type="similarity">
    <text evidence="1">Belongs to the peptidase M20A family.</text>
</comment>
<reference evidence="4" key="2">
    <citation type="journal article" date="2023" name="IMA Fungus">
        <title>Comparative genomic study of the Penicillium genus elucidates a diverse pangenome and 15 lateral gene transfer events.</title>
        <authorList>
            <person name="Petersen C."/>
            <person name="Sorensen T."/>
            <person name="Nielsen M.R."/>
            <person name="Sondergaard T.E."/>
            <person name="Sorensen J.L."/>
            <person name="Fitzpatrick D.A."/>
            <person name="Frisvad J.C."/>
            <person name="Nielsen K.L."/>
        </authorList>
    </citation>
    <scope>NUCLEOTIDE SEQUENCE</scope>
    <source>
        <strain evidence="4">IBT 34128</strain>
    </source>
</reference>
<gene>
    <name evidence="4" type="ORF">NUU61_003495</name>
</gene>
<dbReference type="PANTHER" id="PTHR30575">
    <property type="entry name" value="PEPTIDASE M20"/>
    <property type="match status" value="1"/>
</dbReference>
<dbReference type="PANTHER" id="PTHR30575:SF0">
    <property type="entry name" value="XAA-ARG DIPEPTIDASE"/>
    <property type="match status" value="1"/>
</dbReference>
<evidence type="ECO:0000256" key="2">
    <source>
        <dbReference type="SAM" id="Coils"/>
    </source>
</evidence>
<evidence type="ECO:0000313" key="4">
    <source>
        <dbReference type="EMBL" id="KAJ5101273.1"/>
    </source>
</evidence>
<organism evidence="4 5">
    <name type="scientific">Penicillium alfredii</name>
    <dbReference type="NCBI Taxonomy" id="1506179"/>
    <lineage>
        <taxon>Eukaryota</taxon>
        <taxon>Fungi</taxon>
        <taxon>Dikarya</taxon>
        <taxon>Ascomycota</taxon>
        <taxon>Pezizomycotina</taxon>
        <taxon>Eurotiomycetes</taxon>
        <taxon>Eurotiomycetidae</taxon>
        <taxon>Eurotiales</taxon>
        <taxon>Aspergillaceae</taxon>
        <taxon>Penicillium</taxon>
    </lineage>
</organism>
<evidence type="ECO:0000313" key="5">
    <source>
        <dbReference type="Proteomes" id="UP001141434"/>
    </source>
</evidence>
<comment type="caution">
    <text evidence="4">The sequence shown here is derived from an EMBL/GenBank/DDBJ whole genome shotgun (WGS) entry which is preliminary data.</text>
</comment>
<dbReference type="NCBIfam" id="TIGR01891">
    <property type="entry name" value="amidohydrolases"/>
    <property type="match status" value="1"/>
</dbReference>
<sequence length="576" mass="62532">MAAQDKAEIIQKVRETLDKYESRLSDINQRVGNVFRSLRRAVNIYLCQIWSTPELAFEEQNAHDSICEFFDSLPADGYRVHRSAYGITTALEISYSQGHGGRIVAFNAEYDALPGIGHACGHNLIATSSIAAFIAACEAMRALYSDNTGYTVRLLGTPAEEGGGGKLHLINAGAYKNVTACLMVHPFPVLSGAPSLLSSSSCSGQYLANDKILVTFTGKPAHASAAPWEGINALDAVVAAYVNISLLRQRLLPTQKIHGVVLKGGDRPNVIPGTTTLEYYIRSDTVKTLKPLTEKVLKCFEAAATATGCTVEHEWEPAYMDMKTNQSICDGYVTAMNSMGYSTIFDAAGQEGGLSGGSTDMGNVSYEVPGFHGGFYIPTNGVNHTPEFTAGAGSQEGFKRSLYCAAGMAVVACQVRDKQAQEAAKCPTGEKCRGWHPLQRGEDLHFPRLEAQPRDGAPLNPESNTYTTVIGGWKLSALLSSREGNVCLAQNTKHTIIIGESYLCFPSMESTAEQRRVSVLLVLLLQSCRRHTFTMTEKDLKVDPEPTARDLDLGEVLAVQATPEEERRVLWKLDCL</sequence>
<dbReference type="InterPro" id="IPR011650">
    <property type="entry name" value="Peptidase_M20_dimer"/>
</dbReference>
<dbReference type="Proteomes" id="UP001141434">
    <property type="component" value="Unassembled WGS sequence"/>
</dbReference>
<dbReference type="Pfam" id="PF07687">
    <property type="entry name" value="M20_dimer"/>
    <property type="match status" value="1"/>
</dbReference>
<dbReference type="SUPFAM" id="SSF55031">
    <property type="entry name" value="Bacterial exopeptidase dimerisation domain"/>
    <property type="match status" value="1"/>
</dbReference>
<dbReference type="OrthoDB" id="6119954at2759"/>
<dbReference type="InterPro" id="IPR002933">
    <property type="entry name" value="Peptidase_M20"/>
</dbReference>
<dbReference type="Gene3D" id="3.40.630.10">
    <property type="entry name" value="Zn peptidases"/>
    <property type="match status" value="1"/>
</dbReference>
<evidence type="ECO:0000256" key="1">
    <source>
        <dbReference type="ARBA" id="ARBA00006247"/>
    </source>
</evidence>
<dbReference type="InterPro" id="IPR052030">
    <property type="entry name" value="Peptidase_M20/M20A_hydrolases"/>
</dbReference>
<proteinExistence type="inferred from homology"/>
<evidence type="ECO:0000259" key="3">
    <source>
        <dbReference type="Pfam" id="PF07687"/>
    </source>
</evidence>
<dbReference type="AlphaFoldDB" id="A0A9W9FJA5"/>
<name>A0A9W9FJA5_9EURO</name>
<dbReference type="GeneID" id="81393245"/>